<name>A0ABW3EGZ7_9ACTN</name>
<dbReference type="EC" id="3.1.21.-" evidence="5"/>
<dbReference type="RefSeq" id="WP_378296462.1">
    <property type="nucleotide sequence ID" value="NZ_JBHTJA010000004.1"/>
</dbReference>
<accession>A0ABW3EGZ7</accession>
<keyword evidence="5" id="KW-0378">Hydrolase</keyword>
<evidence type="ECO:0000256" key="3">
    <source>
        <dbReference type="ARBA" id="ARBA00023125"/>
    </source>
</evidence>
<keyword evidence="5" id="KW-0255">Endonuclease</keyword>
<proteinExistence type="inferred from homology"/>
<dbReference type="Pfam" id="PF01420">
    <property type="entry name" value="Methylase_S"/>
    <property type="match status" value="1"/>
</dbReference>
<evidence type="ECO:0000313" key="6">
    <source>
        <dbReference type="Proteomes" id="UP001596972"/>
    </source>
</evidence>
<keyword evidence="3" id="KW-0238">DNA-binding</keyword>
<dbReference type="InterPro" id="IPR052021">
    <property type="entry name" value="Type-I_RS_S_subunit"/>
</dbReference>
<dbReference type="CDD" id="cd17266">
    <property type="entry name" value="RMtype1_S_Sau1132ORF3780P-TRD2-CR2_like"/>
    <property type="match status" value="1"/>
</dbReference>
<dbReference type="InterPro" id="IPR044946">
    <property type="entry name" value="Restrct_endonuc_typeI_TRD_sf"/>
</dbReference>
<dbReference type="Proteomes" id="UP001596972">
    <property type="component" value="Unassembled WGS sequence"/>
</dbReference>
<feature type="domain" description="Type I restriction modification DNA specificity" evidence="4">
    <location>
        <begin position="5"/>
        <end position="144"/>
    </location>
</feature>
<dbReference type="PANTHER" id="PTHR30408:SF12">
    <property type="entry name" value="TYPE I RESTRICTION ENZYME MJAVIII SPECIFICITY SUBUNIT"/>
    <property type="match status" value="1"/>
</dbReference>
<protein>
    <submittedName>
        <fullName evidence="5">Restriction endonuclease subunit S</fullName>
        <ecNumber evidence="5">3.1.21.-</ecNumber>
    </submittedName>
</protein>
<comment type="caution">
    <text evidence="5">The sequence shown here is derived from an EMBL/GenBank/DDBJ whole genome shotgun (WGS) entry which is preliminary data.</text>
</comment>
<dbReference type="GO" id="GO:0016787">
    <property type="term" value="F:hydrolase activity"/>
    <property type="evidence" value="ECO:0007669"/>
    <property type="project" value="UniProtKB-KW"/>
</dbReference>
<dbReference type="Gene3D" id="3.90.220.20">
    <property type="entry name" value="DNA methylase specificity domains"/>
    <property type="match status" value="2"/>
</dbReference>
<dbReference type="SUPFAM" id="SSF116734">
    <property type="entry name" value="DNA methylase specificity domain"/>
    <property type="match status" value="2"/>
</dbReference>
<dbReference type="GO" id="GO:0004519">
    <property type="term" value="F:endonuclease activity"/>
    <property type="evidence" value="ECO:0007669"/>
    <property type="project" value="UniProtKB-KW"/>
</dbReference>
<dbReference type="InterPro" id="IPR000055">
    <property type="entry name" value="Restrct_endonuc_typeI_TRD"/>
</dbReference>
<dbReference type="EMBL" id="JBHTJA010000004">
    <property type="protein sequence ID" value="MFD0899598.1"/>
    <property type="molecule type" value="Genomic_DNA"/>
</dbReference>
<sequence>MADVVPLGDLVDLANGKARPAPGTAYRTYGSNGVIGTSGRFNAEAGTVVVGRVGTYCGAVHYSPDRCWVTDNAIIVTPKDGVNPRYVHYLLKALDLNRYRLGSGQPLLTQRILTGLPVPRVSRAEQDAAADVLGALDDKIAVNGRLAALADGLVRAAYDEAAAAARASVRVDALGTLVRDLVPASRIARGEPYIALEHVPRRHMWLTTWTDAAGVRSGKARFAAGDVLFGKLRPYFHKVGLAFVDGVASTDILVVRPAADAHRAWLLATLASDGVVAHAAAVGDGTRMPRAAWPDLARHEVPWPGDAAARRFAAAVDPLARRAVAAAAESRVLAALRDARLPGLVAGADVPSPA</sequence>
<evidence type="ECO:0000256" key="2">
    <source>
        <dbReference type="ARBA" id="ARBA00022747"/>
    </source>
</evidence>
<dbReference type="PANTHER" id="PTHR30408">
    <property type="entry name" value="TYPE-1 RESTRICTION ENZYME ECOKI SPECIFICITY PROTEIN"/>
    <property type="match status" value="1"/>
</dbReference>
<keyword evidence="6" id="KW-1185">Reference proteome</keyword>
<comment type="similarity">
    <text evidence="1">Belongs to the type-I restriction system S methylase family.</text>
</comment>
<organism evidence="5 6">
    <name type="scientific">Actinomadura sediminis</name>
    <dbReference type="NCBI Taxonomy" id="1038904"/>
    <lineage>
        <taxon>Bacteria</taxon>
        <taxon>Bacillati</taxon>
        <taxon>Actinomycetota</taxon>
        <taxon>Actinomycetes</taxon>
        <taxon>Streptosporangiales</taxon>
        <taxon>Thermomonosporaceae</taxon>
        <taxon>Actinomadura</taxon>
    </lineage>
</organism>
<evidence type="ECO:0000313" key="5">
    <source>
        <dbReference type="EMBL" id="MFD0899598.1"/>
    </source>
</evidence>
<gene>
    <name evidence="5" type="ORF">ACFQ11_04300</name>
</gene>
<keyword evidence="2" id="KW-0680">Restriction system</keyword>
<evidence type="ECO:0000259" key="4">
    <source>
        <dbReference type="Pfam" id="PF01420"/>
    </source>
</evidence>
<evidence type="ECO:0000256" key="1">
    <source>
        <dbReference type="ARBA" id="ARBA00010923"/>
    </source>
</evidence>
<reference evidence="6" key="1">
    <citation type="journal article" date="2019" name="Int. J. Syst. Evol. Microbiol.">
        <title>The Global Catalogue of Microorganisms (GCM) 10K type strain sequencing project: providing services to taxonomists for standard genome sequencing and annotation.</title>
        <authorList>
            <consortium name="The Broad Institute Genomics Platform"/>
            <consortium name="The Broad Institute Genome Sequencing Center for Infectious Disease"/>
            <person name="Wu L."/>
            <person name="Ma J."/>
        </authorList>
    </citation>
    <scope>NUCLEOTIDE SEQUENCE [LARGE SCALE GENOMIC DNA]</scope>
    <source>
        <strain evidence="6">JCM 31202</strain>
    </source>
</reference>
<keyword evidence="5" id="KW-0540">Nuclease</keyword>